<dbReference type="EMBL" id="JSAM01000046">
    <property type="protein sequence ID" value="KIA78045.1"/>
    <property type="molecule type" value="Genomic_DNA"/>
</dbReference>
<dbReference type="AlphaFoldDB" id="A0A0C1CAQ5"/>
<protein>
    <recommendedName>
        <fullName evidence="1">Protein kinase domain-containing protein</fullName>
    </recommendedName>
</protein>
<accession>A0A0C1CAQ5</accession>
<organism evidence="2 3">
    <name type="scientific">Parachlamydia acanthamoebae</name>
    <dbReference type="NCBI Taxonomy" id="83552"/>
    <lineage>
        <taxon>Bacteria</taxon>
        <taxon>Pseudomonadati</taxon>
        <taxon>Chlamydiota</taxon>
        <taxon>Chlamydiia</taxon>
        <taxon>Parachlamydiales</taxon>
        <taxon>Parachlamydiaceae</taxon>
        <taxon>Parachlamydia</taxon>
    </lineage>
</organism>
<evidence type="ECO:0000313" key="2">
    <source>
        <dbReference type="EMBL" id="KIA78045.1"/>
    </source>
</evidence>
<name>A0A0C1CAQ5_9BACT</name>
<dbReference type="InterPro" id="IPR000719">
    <property type="entry name" value="Prot_kinase_dom"/>
</dbReference>
<dbReference type="Gene3D" id="1.10.510.10">
    <property type="entry name" value="Transferase(Phosphotransferase) domain 1"/>
    <property type="match status" value="1"/>
</dbReference>
<dbReference type="PATRIC" id="fig|83552.4.peg.768"/>
<evidence type="ECO:0000313" key="3">
    <source>
        <dbReference type="Proteomes" id="UP000031307"/>
    </source>
</evidence>
<dbReference type="PROSITE" id="PS50011">
    <property type="entry name" value="PROTEIN_KINASE_DOM"/>
    <property type="match status" value="1"/>
</dbReference>
<dbReference type="InterPro" id="IPR011009">
    <property type="entry name" value="Kinase-like_dom_sf"/>
</dbReference>
<dbReference type="PROSITE" id="PS00108">
    <property type="entry name" value="PROTEIN_KINASE_ST"/>
    <property type="match status" value="1"/>
</dbReference>
<dbReference type="GO" id="GO:0005524">
    <property type="term" value="F:ATP binding"/>
    <property type="evidence" value="ECO:0007669"/>
    <property type="project" value="InterPro"/>
</dbReference>
<sequence length="383" mass="43954">MKSSCGIILQKHITKSMIMNYSSQLSLSSLSLTTTNHQDLESKSKISIDKILIDLKPLKINSEKIIRCFANLEKYRNMYAEALKEKGIDYFEVKNINPFKFVTRLKNDNIYYYLDLNVKLGDGTAKTVKSYYDCQKNTFVALAFINFQPEEEEACLKKIQKEYKISRKFNPILNQSIVKTRFLLKGSNHFVIGAEKCDAPLTKLFTYELPENVKDSVMQQILGILSKLHEAGYAHRDIKEDNILFKVEGDEIVIKIADFGFACKKDWKPKYAWRGSPRYTAPEVGRIKEMGKEEFFSQADLTKMDMWAAGLVCYRLFKETWPPYFLASKNLKECLDNAFNLTHIPGLNPNDPRENLISKMLEIDPAQRITAAGALEAAKELNS</sequence>
<evidence type="ECO:0000259" key="1">
    <source>
        <dbReference type="PROSITE" id="PS50011"/>
    </source>
</evidence>
<proteinExistence type="predicted"/>
<comment type="caution">
    <text evidence="2">The sequence shown here is derived from an EMBL/GenBank/DDBJ whole genome shotgun (WGS) entry which is preliminary data.</text>
</comment>
<reference evidence="2 3" key="1">
    <citation type="journal article" date="2014" name="Mol. Biol. Evol.">
        <title>Massive expansion of Ubiquitination-related gene families within the Chlamydiae.</title>
        <authorList>
            <person name="Domman D."/>
            <person name="Collingro A."/>
            <person name="Lagkouvardos I."/>
            <person name="Gehre L."/>
            <person name="Weinmaier T."/>
            <person name="Rattei T."/>
            <person name="Subtil A."/>
            <person name="Horn M."/>
        </authorList>
    </citation>
    <scope>NUCLEOTIDE SEQUENCE [LARGE SCALE GENOMIC DNA]</scope>
    <source>
        <strain evidence="2 3">OEW1</strain>
    </source>
</reference>
<dbReference type="GO" id="GO:0004674">
    <property type="term" value="F:protein serine/threonine kinase activity"/>
    <property type="evidence" value="ECO:0007669"/>
    <property type="project" value="TreeGrafter"/>
</dbReference>
<dbReference type="PANTHER" id="PTHR44167:SF24">
    <property type="entry name" value="SERINE_THREONINE-PROTEIN KINASE CHK2"/>
    <property type="match status" value="1"/>
</dbReference>
<dbReference type="GO" id="GO:0005737">
    <property type="term" value="C:cytoplasm"/>
    <property type="evidence" value="ECO:0007669"/>
    <property type="project" value="TreeGrafter"/>
</dbReference>
<dbReference type="Proteomes" id="UP000031307">
    <property type="component" value="Unassembled WGS sequence"/>
</dbReference>
<dbReference type="SUPFAM" id="SSF56112">
    <property type="entry name" value="Protein kinase-like (PK-like)"/>
    <property type="match status" value="1"/>
</dbReference>
<gene>
    <name evidence="2" type="ORF">DB43_FB00130</name>
</gene>
<feature type="domain" description="Protein kinase" evidence="1">
    <location>
        <begin position="114"/>
        <end position="383"/>
    </location>
</feature>
<dbReference type="PANTHER" id="PTHR44167">
    <property type="entry name" value="OVARIAN-SPECIFIC SERINE/THREONINE-PROTEIN KINASE LOK-RELATED"/>
    <property type="match status" value="1"/>
</dbReference>
<dbReference type="InterPro" id="IPR008271">
    <property type="entry name" value="Ser/Thr_kinase_AS"/>
</dbReference>
<dbReference type="Pfam" id="PF00069">
    <property type="entry name" value="Pkinase"/>
    <property type="match status" value="1"/>
</dbReference>
<dbReference type="SMART" id="SM00220">
    <property type="entry name" value="S_TKc"/>
    <property type="match status" value="1"/>
</dbReference>